<dbReference type="InterPro" id="IPR050597">
    <property type="entry name" value="Cytochrome_c_Oxidase_Subunit"/>
</dbReference>
<feature type="domain" description="Cytochrome c" evidence="6">
    <location>
        <begin position="171"/>
        <end position="250"/>
    </location>
</feature>
<evidence type="ECO:0000256" key="5">
    <source>
        <dbReference type="SAM" id="Phobius"/>
    </source>
</evidence>
<organism evidence="7 8">
    <name type="scientific">Candidatus Pedobacter colombiensis</name>
    <dbReference type="NCBI Taxonomy" id="3121371"/>
    <lineage>
        <taxon>Bacteria</taxon>
        <taxon>Pseudomonadati</taxon>
        <taxon>Bacteroidota</taxon>
        <taxon>Sphingobacteriia</taxon>
        <taxon>Sphingobacteriales</taxon>
        <taxon>Sphingobacteriaceae</taxon>
        <taxon>Pedobacter</taxon>
    </lineage>
</organism>
<keyword evidence="3 4" id="KW-0408">Iron</keyword>
<dbReference type="Pfam" id="PF13442">
    <property type="entry name" value="Cytochrome_CBB3"/>
    <property type="match status" value="1"/>
</dbReference>
<protein>
    <submittedName>
        <fullName evidence="7">Cbb3-type cytochrome c oxidase N-terminal domain-containing protein</fullName>
    </submittedName>
</protein>
<dbReference type="Gene3D" id="1.10.760.10">
    <property type="entry name" value="Cytochrome c-like domain"/>
    <property type="match status" value="1"/>
</dbReference>
<keyword evidence="5" id="KW-1133">Transmembrane helix</keyword>
<evidence type="ECO:0000259" key="6">
    <source>
        <dbReference type="PROSITE" id="PS51007"/>
    </source>
</evidence>
<dbReference type="GO" id="GO:0020037">
    <property type="term" value="F:heme binding"/>
    <property type="evidence" value="ECO:0007669"/>
    <property type="project" value="InterPro"/>
</dbReference>
<feature type="transmembrane region" description="Helical" evidence="5">
    <location>
        <begin position="100"/>
        <end position="118"/>
    </location>
</feature>
<keyword evidence="5" id="KW-0472">Membrane</keyword>
<dbReference type="Pfam" id="PF14715">
    <property type="entry name" value="FixP_N"/>
    <property type="match status" value="1"/>
</dbReference>
<evidence type="ECO:0000256" key="4">
    <source>
        <dbReference type="PROSITE-ProRule" id="PRU00433"/>
    </source>
</evidence>
<dbReference type="EMBL" id="CP119313">
    <property type="protein sequence ID" value="WEK17512.1"/>
    <property type="molecule type" value="Genomic_DNA"/>
</dbReference>
<accession>A0AAJ5W3Y8</accession>
<dbReference type="SUPFAM" id="SSF46626">
    <property type="entry name" value="Cytochrome c"/>
    <property type="match status" value="1"/>
</dbReference>
<proteinExistence type="predicted"/>
<dbReference type="GO" id="GO:0046872">
    <property type="term" value="F:metal ion binding"/>
    <property type="evidence" value="ECO:0007669"/>
    <property type="project" value="UniProtKB-KW"/>
</dbReference>
<evidence type="ECO:0000313" key="7">
    <source>
        <dbReference type="EMBL" id="WEK17512.1"/>
    </source>
</evidence>
<dbReference type="PROSITE" id="PS51007">
    <property type="entry name" value="CYTC"/>
    <property type="match status" value="1"/>
</dbReference>
<dbReference type="InterPro" id="IPR032858">
    <property type="entry name" value="CcoP_N"/>
</dbReference>
<dbReference type="PANTHER" id="PTHR33751:SF1">
    <property type="entry name" value="CBB3-TYPE CYTOCHROME C OXIDASE SUBUNIT FIXP"/>
    <property type="match status" value="1"/>
</dbReference>
<keyword evidence="5" id="KW-0812">Transmembrane</keyword>
<reference evidence="7" key="1">
    <citation type="submission" date="2023-03" db="EMBL/GenBank/DDBJ databases">
        <title>Andean soil-derived lignocellulolytic bacterial consortium as a source of novel taxa and putative plastic-active enzymes.</title>
        <authorList>
            <person name="Diaz-Garcia L."/>
            <person name="Chuvochina M."/>
            <person name="Feuerriegel G."/>
            <person name="Bunk B."/>
            <person name="Sproer C."/>
            <person name="Streit W.R."/>
            <person name="Rodriguez L.M."/>
            <person name="Overmann J."/>
            <person name="Jimenez D.J."/>
        </authorList>
    </citation>
    <scope>NUCLEOTIDE SEQUENCE</scope>
    <source>
        <strain evidence="7">MAG 3858</strain>
    </source>
</reference>
<dbReference type="Proteomes" id="UP001214530">
    <property type="component" value="Chromosome"/>
</dbReference>
<evidence type="ECO:0000313" key="8">
    <source>
        <dbReference type="Proteomes" id="UP001214530"/>
    </source>
</evidence>
<dbReference type="InterPro" id="IPR036909">
    <property type="entry name" value="Cyt_c-like_dom_sf"/>
</dbReference>
<dbReference type="GO" id="GO:0009055">
    <property type="term" value="F:electron transfer activity"/>
    <property type="evidence" value="ECO:0007669"/>
    <property type="project" value="InterPro"/>
</dbReference>
<dbReference type="Gene3D" id="6.10.280.130">
    <property type="match status" value="1"/>
</dbReference>
<evidence type="ECO:0000256" key="2">
    <source>
        <dbReference type="ARBA" id="ARBA00022723"/>
    </source>
</evidence>
<dbReference type="InterPro" id="IPR038414">
    <property type="entry name" value="CcoP_N_sf"/>
</dbReference>
<gene>
    <name evidence="7" type="ORF">P0Y49_11970</name>
</gene>
<evidence type="ECO:0000256" key="3">
    <source>
        <dbReference type="ARBA" id="ARBA00023004"/>
    </source>
</evidence>
<keyword evidence="2 4" id="KW-0479">Metal-binding</keyword>
<dbReference type="PANTHER" id="PTHR33751">
    <property type="entry name" value="CBB3-TYPE CYTOCHROME C OXIDASE SUBUNIT FIXP"/>
    <property type="match status" value="1"/>
</dbReference>
<evidence type="ECO:0000256" key="1">
    <source>
        <dbReference type="ARBA" id="ARBA00022617"/>
    </source>
</evidence>
<sequence length="265" mass="29459">MNDILIWALLFVAVSILIAAILVLRVIKIYVQQSLNPTYFATAEEREKHRLAQEELAAAQPEKKSLWTWLLGLRPLSEEKDLVMEHEFDGISELDNPTPAWFMVLFYGTILFAVGYMFNYHVMGWGQSQEQEYATELQQAEEDRIALLQKPGGGGANKINENNVEASTDKAVLQAGGALFKNVCTPCHGEHGEGIVGPNLTDDYWLHGGTVKDIFKTIKYGVPEKGMIAWEKSMNAKQISDITSYVMSLKGSNPPGAKAPQGKKE</sequence>
<name>A0AAJ5W3Y8_9SPHI</name>
<keyword evidence="1 4" id="KW-0349">Heme</keyword>
<dbReference type="InterPro" id="IPR009056">
    <property type="entry name" value="Cyt_c-like_dom"/>
</dbReference>
<feature type="transmembrane region" description="Helical" evidence="5">
    <location>
        <begin position="6"/>
        <end position="27"/>
    </location>
</feature>
<dbReference type="AlphaFoldDB" id="A0AAJ5W3Y8"/>